<dbReference type="EMBL" id="QNUK01000075">
    <property type="protein sequence ID" value="KAF5903277.1"/>
    <property type="molecule type" value="Genomic_DNA"/>
</dbReference>
<evidence type="ECO:0000313" key="3">
    <source>
        <dbReference type="Proteomes" id="UP000727407"/>
    </source>
</evidence>
<comment type="caution">
    <text evidence="2">The sequence shown here is derived from an EMBL/GenBank/DDBJ whole genome shotgun (WGS) entry which is preliminary data.</text>
</comment>
<proteinExistence type="predicted"/>
<evidence type="ECO:0000313" key="2">
    <source>
        <dbReference type="EMBL" id="KAF5903277.1"/>
    </source>
</evidence>
<evidence type="ECO:0000259" key="1">
    <source>
        <dbReference type="Pfam" id="PF13843"/>
    </source>
</evidence>
<protein>
    <submittedName>
        <fullName evidence="2">PiggyBac transposable element-derived protein 3-like</fullName>
    </submittedName>
</protein>
<dbReference type="OrthoDB" id="8877206at2759"/>
<accession>A0A8J4URE0</accession>
<sequence>MATDLETKYVCNASPYLGKEPSRQKGDRLAENVVMNLMEPFLDDGRNVTMGNFFTSLSLWHRLLQRKTTLLVTIQIYRQKVGRSVFWDQGPCWQGAVCSGNWSKSVLFYVEASKIVFRPDRARFEGDEGGWLGGGRHHYLLPAEQDEYLIWFYQWAEKCSKSQFTAIAGVSL</sequence>
<name>A0A8J4URE0_CLAMG</name>
<gene>
    <name evidence="2" type="ORF">DAT39_006994</name>
</gene>
<dbReference type="Proteomes" id="UP000727407">
    <property type="component" value="Unassembled WGS sequence"/>
</dbReference>
<dbReference type="Pfam" id="PF13843">
    <property type="entry name" value="DDE_Tnp_1_7"/>
    <property type="match status" value="1"/>
</dbReference>
<reference evidence="2" key="1">
    <citation type="submission" date="2020-07" db="EMBL/GenBank/DDBJ databases">
        <title>Clarias magur genome sequencing, assembly and annotation.</title>
        <authorList>
            <person name="Kushwaha B."/>
            <person name="Kumar R."/>
            <person name="Das P."/>
            <person name="Joshi C.G."/>
            <person name="Kumar D."/>
            <person name="Nagpure N.S."/>
            <person name="Pandey M."/>
            <person name="Agarwal S."/>
            <person name="Srivastava S."/>
            <person name="Singh M."/>
            <person name="Sahoo L."/>
            <person name="Jayasankar P."/>
            <person name="Meher P.K."/>
            <person name="Koringa P.G."/>
            <person name="Iquebal M.A."/>
            <person name="Das S.P."/>
            <person name="Bit A."/>
            <person name="Patnaik S."/>
            <person name="Patel N."/>
            <person name="Shah T.M."/>
            <person name="Hinsu A."/>
            <person name="Jena J.K."/>
        </authorList>
    </citation>
    <scope>NUCLEOTIDE SEQUENCE</scope>
    <source>
        <strain evidence="2">CIFAMagur01</strain>
        <tissue evidence="2">Testis</tissue>
    </source>
</reference>
<dbReference type="PANTHER" id="PTHR46599">
    <property type="entry name" value="PIGGYBAC TRANSPOSABLE ELEMENT-DERIVED PROTEIN 4"/>
    <property type="match status" value="1"/>
</dbReference>
<keyword evidence="3" id="KW-1185">Reference proteome</keyword>
<dbReference type="PANTHER" id="PTHR46599:SF6">
    <property type="entry name" value="DUAL SPECIFICITY PHOSPHATASE 26"/>
    <property type="match status" value="1"/>
</dbReference>
<dbReference type="AlphaFoldDB" id="A0A8J4URE0"/>
<feature type="domain" description="PiggyBac transposable element-derived protein" evidence="1">
    <location>
        <begin position="1"/>
        <end position="84"/>
    </location>
</feature>
<organism evidence="2 3">
    <name type="scientific">Clarias magur</name>
    <name type="common">Asian catfish</name>
    <name type="synonym">Macropteronotus magur</name>
    <dbReference type="NCBI Taxonomy" id="1594786"/>
    <lineage>
        <taxon>Eukaryota</taxon>
        <taxon>Metazoa</taxon>
        <taxon>Chordata</taxon>
        <taxon>Craniata</taxon>
        <taxon>Vertebrata</taxon>
        <taxon>Euteleostomi</taxon>
        <taxon>Actinopterygii</taxon>
        <taxon>Neopterygii</taxon>
        <taxon>Teleostei</taxon>
        <taxon>Ostariophysi</taxon>
        <taxon>Siluriformes</taxon>
        <taxon>Clariidae</taxon>
        <taxon>Clarias</taxon>
    </lineage>
</organism>
<dbReference type="InterPro" id="IPR029526">
    <property type="entry name" value="PGBD"/>
</dbReference>